<sequence length="344" mass="37960">MGRSATERLAACLNGDFSGNLDWFELVNTANEHFVAAFLSRSLAASDVQADADAEAYLETLETATRSRNRQMWTLTCEVVAALNAAGIVPALIKGASDMAARSDPAGFPRVMIDIDMILAPEDLAKGQEVLAEMGFAALEDSEDAHSPGSFWRQGAVASLDMHASLPRRISVLLDEEDWNLPPSGGLGAPSRLQLVTRDGARMWVPDASLRFLINISHDMLHHTALISGASNLRYLLVLAAQMQEEDAPLDWAWLRAKAAHPRFALALDLQLLMLAHLFGLRGPWPLPQGRLQQALHQRRLWKMRFPGLGRAEWACLQVGQRLSRPLRHMIWPPGRNPSVSRCI</sequence>
<dbReference type="STRING" id="928856.SAMN04488049_10761"/>
<dbReference type="AlphaFoldDB" id="A0A0P1GT91"/>
<dbReference type="EMBL" id="CYSD01000021">
    <property type="protein sequence ID" value="CUH77792.1"/>
    <property type="molecule type" value="Genomic_DNA"/>
</dbReference>
<dbReference type="RefSeq" id="WP_058289667.1">
    <property type="nucleotide sequence ID" value="NZ_CYSD01000021.1"/>
</dbReference>
<dbReference type="Pfam" id="PF14907">
    <property type="entry name" value="NTP_transf_5"/>
    <property type="match status" value="1"/>
</dbReference>
<protein>
    <submittedName>
        <fullName evidence="1">Uncharacterized protein</fullName>
    </submittedName>
</protein>
<keyword evidence="2" id="KW-1185">Reference proteome</keyword>
<reference evidence="1 2" key="1">
    <citation type="submission" date="2015-09" db="EMBL/GenBank/DDBJ databases">
        <authorList>
            <consortium name="Swine Surveillance"/>
        </authorList>
    </citation>
    <scope>NUCLEOTIDE SEQUENCE [LARGE SCALE GENOMIC DNA]</scope>
    <source>
        <strain evidence="1 2">CECT 7557</strain>
    </source>
</reference>
<proteinExistence type="predicted"/>
<evidence type="ECO:0000313" key="1">
    <source>
        <dbReference type="EMBL" id="CUH77792.1"/>
    </source>
</evidence>
<name>A0A0P1GT91_9RHOB</name>
<organism evidence="1 2">
    <name type="scientific">Tritonibacter multivorans</name>
    <dbReference type="NCBI Taxonomy" id="928856"/>
    <lineage>
        <taxon>Bacteria</taxon>
        <taxon>Pseudomonadati</taxon>
        <taxon>Pseudomonadota</taxon>
        <taxon>Alphaproteobacteria</taxon>
        <taxon>Rhodobacterales</taxon>
        <taxon>Paracoccaceae</taxon>
        <taxon>Tritonibacter</taxon>
    </lineage>
</organism>
<dbReference type="Proteomes" id="UP000052022">
    <property type="component" value="Unassembled WGS sequence"/>
</dbReference>
<evidence type="ECO:0000313" key="2">
    <source>
        <dbReference type="Proteomes" id="UP000052022"/>
    </source>
</evidence>
<accession>A0A0P1GT91</accession>
<gene>
    <name evidence="1" type="ORF">TRM7557_01586</name>
</gene>
<dbReference type="InterPro" id="IPR039498">
    <property type="entry name" value="NTP_transf_5"/>
</dbReference>